<proteinExistence type="predicted"/>
<sequence length="602" mass="69816">MTGRRSKIRLINLQDQIAPSPGNYSSFSVISPVFCIERKSENEDDITISAKFMLQVDIRGFMDGEKSRRYRFFDSVSLRYLYFQGEKVEFSPKHDGIQKMNATLDSTQQTSLTLGVKPGGGGVASGDIEYQVMNSRKLVVARPMTTWRCGVGIEPYQPLQAKESTGWMSRLVNAITTSDGEVDEKDTYPRHYSHHPRFDASIHWSWQSNLQLQQWTPDLYDTVSWPVVVSRTISYRDVLTASDRRLRDMFHFHFEVDTQVRELSHWSNIFKTSKPAESRFRDDTGHTKPSDQSRFRISLNGSVQDHYIPSRRTWNLREELLKEVNTTRRDGLGVPLHFGKVKIHPKSMSGKWNRNSKGSEGRGNRRRFSHSDGHRNIISNPNRSRPRGKYLPSPSDDDTGRLVVMPHGKKRSRSTELSTSNSPNRHRSCSRAYNIDMDDTIHNDPRRSQAMKSKHVHFGPVSPITDHVFLAALSREQNRHCHMFVERCGHRNHPEREGRKRRRTSMSDVHSTHSRNPRNSEHCPCWGEDFIHERATLHRKKSLERLKNEEISQSRNDDESDSSSDSDMVDVIMEIDEYRELDRLKFQPLNRLLDNILGFWSP</sequence>
<feature type="region of interest" description="Disordered" evidence="1">
    <location>
        <begin position="492"/>
        <end position="520"/>
    </location>
</feature>
<feature type="region of interest" description="Disordered" evidence="1">
    <location>
        <begin position="548"/>
        <end position="568"/>
    </location>
</feature>
<dbReference type="AlphaFoldDB" id="A0A6A6UKG2"/>
<accession>A0A6A6UKG2</accession>
<dbReference type="EMBL" id="MU004231">
    <property type="protein sequence ID" value="KAF2672765.1"/>
    <property type="molecule type" value="Genomic_DNA"/>
</dbReference>
<reference evidence="2" key="1">
    <citation type="journal article" date="2020" name="Stud. Mycol.">
        <title>101 Dothideomycetes genomes: a test case for predicting lifestyles and emergence of pathogens.</title>
        <authorList>
            <person name="Haridas S."/>
            <person name="Albert R."/>
            <person name="Binder M."/>
            <person name="Bloem J."/>
            <person name="Labutti K."/>
            <person name="Salamov A."/>
            <person name="Andreopoulos B."/>
            <person name="Baker S."/>
            <person name="Barry K."/>
            <person name="Bills G."/>
            <person name="Bluhm B."/>
            <person name="Cannon C."/>
            <person name="Castanera R."/>
            <person name="Culley D."/>
            <person name="Daum C."/>
            <person name="Ezra D."/>
            <person name="Gonzalez J."/>
            <person name="Henrissat B."/>
            <person name="Kuo A."/>
            <person name="Liang C."/>
            <person name="Lipzen A."/>
            <person name="Lutzoni F."/>
            <person name="Magnuson J."/>
            <person name="Mondo S."/>
            <person name="Nolan M."/>
            <person name="Ohm R."/>
            <person name="Pangilinan J."/>
            <person name="Park H.-J."/>
            <person name="Ramirez L."/>
            <person name="Alfaro M."/>
            <person name="Sun H."/>
            <person name="Tritt A."/>
            <person name="Yoshinaga Y."/>
            <person name="Zwiers L.-H."/>
            <person name="Turgeon B."/>
            <person name="Goodwin S."/>
            <person name="Spatafora J."/>
            <person name="Crous P."/>
            <person name="Grigoriev I."/>
        </authorList>
    </citation>
    <scope>NUCLEOTIDE SEQUENCE</scope>
    <source>
        <strain evidence="2">CBS 115976</strain>
    </source>
</reference>
<feature type="compositionally biased region" description="Acidic residues" evidence="1">
    <location>
        <begin position="558"/>
        <end position="568"/>
    </location>
</feature>
<evidence type="ECO:0000256" key="1">
    <source>
        <dbReference type="SAM" id="MobiDB-lite"/>
    </source>
</evidence>
<feature type="compositionally biased region" description="Basic and acidic residues" evidence="1">
    <location>
        <begin position="357"/>
        <end position="375"/>
    </location>
</feature>
<feature type="compositionally biased region" description="Basic and acidic residues" evidence="1">
    <location>
        <begin position="548"/>
        <end position="557"/>
    </location>
</feature>
<evidence type="ECO:0000313" key="2">
    <source>
        <dbReference type="EMBL" id="KAF2672765.1"/>
    </source>
</evidence>
<organism evidence="2 3">
    <name type="scientific">Microthyrium microscopicum</name>
    <dbReference type="NCBI Taxonomy" id="703497"/>
    <lineage>
        <taxon>Eukaryota</taxon>
        <taxon>Fungi</taxon>
        <taxon>Dikarya</taxon>
        <taxon>Ascomycota</taxon>
        <taxon>Pezizomycotina</taxon>
        <taxon>Dothideomycetes</taxon>
        <taxon>Dothideomycetes incertae sedis</taxon>
        <taxon>Microthyriales</taxon>
        <taxon>Microthyriaceae</taxon>
        <taxon>Microthyrium</taxon>
    </lineage>
</organism>
<dbReference type="Proteomes" id="UP000799302">
    <property type="component" value="Unassembled WGS sequence"/>
</dbReference>
<feature type="region of interest" description="Disordered" evidence="1">
    <location>
        <begin position="345"/>
        <end position="440"/>
    </location>
</feature>
<protein>
    <submittedName>
        <fullName evidence="2">Uncharacterized protein</fullName>
    </submittedName>
</protein>
<name>A0A6A6UKG2_9PEZI</name>
<keyword evidence="3" id="KW-1185">Reference proteome</keyword>
<evidence type="ECO:0000313" key="3">
    <source>
        <dbReference type="Proteomes" id="UP000799302"/>
    </source>
</evidence>
<dbReference type="OrthoDB" id="3799467at2759"/>
<gene>
    <name evidence="2" type="ORF">BT63DRAFT_136019</name>
</gene>